<organism evidence="6 7">
    <name type="scientific">Paraburkholderia steynii</name>
    <dbReference type="NCBI Taxonomy" id="1245441"/>
    <lineage>
        <taxon>Bacteria</taxon>
        <taxon>Pseudomonadati</taxon>
        <taxon>Pseudomonadota</taxon>
        <taxon>Betaproteobacteria</taxon>
        <taxon>Burkholderiales</taxon>
        <taxon>Burkholderiaceae</taxon>
        <taxon>Paraburkholderia</taxon>
    </lineage>
</organism>
<dbReference type="EMBL" id="MWML01000098">
    <property type="protein sequence ID" value="TCG06636.1"/>
    <property type="molecule type" value="Genomic_DNA"/>
</dbReference>
<proteinExistence type="predicted"/>
<dbReference type="Pfam" id="PF16925">
    <property type="entry name" value="TetR_C_13"/>
    <property type="match status" value="1"/>
</dbReference>
<evidence type="ECO:0000313" key="6">
    <source>
        <dbReference type="EMBL" id="TCG06636.1"/>
    </source>
</evidence>
<dbReference type="InterPro" id="IPR036271">
    <property type="entry name" value="Tet_transcr_reg_TetR-rel_C_sf"/>
</dbReference>
<dbReference type="Gene3D" id="1.10.357.10">
    <property type="entry name" value="Tetracycline Repressor, domain 2"/>
    <property type="match status" value="1"/>
</dbReference>
<gene>
    <name evidence="6" type="ORF">BZM27_24885</name>
</gene>
<dbReference type="InterPro" id="IPR009057">
    <property type="entry name" value="Homeodomain-like_sf"/>
</dbReference>
<feature type="DNA-binding region" description="H-T-H motif" evidence="4">
    <location>
        <begin position="32"/>
        <end position="51"/>
    </location>
</feature>
<dbReference type="PANTHER" id="PTHR47506:SF6">
    <property type="entry name" value="HTH-TYPE TRANSCRIPTIONAL REPRESSOR NEMR"/>
    <property type="match status" value="1"/>
</dbReference>
<dbReference type="AlphaFoldDB" id="A0A4R0X8Q4"/>
<evidence type="ECO:0000256" key="2">
    <source>
        <dbReference type="ARBA" id="ARBA00023125"/>
    </source>
</evidence>
<dbReference type="Proteomes" id="UP000294200">
    <property type="component" value="Unassembled WGS sequence"/>
</dbReference>
<keyword evidence="3" id="KW-0804">Transcription</keyword>
<name>A0A4R0X8Q4_9BURK</name>
<dbReference type="PANTHER" id="PTHR47506">
    <property type="entry name" value="TRANSCRIPTIONAL REGULATORY PROTEIN"/>
    <property type="match status" value="1"/>
</dbReference>
<evidence type="ECO:0000256" key="1">
    <source>
        <dbReference type="ARBA" id="ARBA00023015"/>
    </source>
</evidence>
<comment type="caution">
    <text evidence="6">The sequence shown here is derived from an EMBL/GenBank/DDBJ whole genome shotgun (WGS) entry which is preliminary data.</text>
</comment>
<dbReference type="SUPFAM" id="SSF46689">
    <property type="entry name" value="Homeodomain-like"/>
    <property type="match status" value="1"/>
</dbReference>
<dbReference type="PROSITE" id="PS50977">
    <property type="entry name" value="HTH_TETR_2"/>
    <property type="match status" value="1"/>
</dbReference>
<evidence type="ECO:0000313" key="7">
    <source>
        <dbReference type="Proteomes" id="UP000294200"/>
    </source>
</evidence>
<feature type="domain" description="HTH tetR-type" evidence="5">
    <location>
        <begin position="9"/>
        <end position="69"/>
    </location>
</feature>
<sequence>MGAPVRRTADFHQKLLEAGVALFAETGNHGTGVKDIVARAGVPKGSFYNYFDSKEAFGAAILRHYADEQAAEWQQYSVEADAPDPLLALRGIYVRMMADYEACDDRCGCLLGNFAGEIAQSSDLCRRAARQTVDEWRMRCAEYLRRGQEFGSVRRDLPADAMADLFWNMWEGSLLRMKLEDSVEPLKACVHSMFDLLFKSRQ</sequence>
<keyword evidence="2 4" id="KW-0238">DNA-binding</keyword>
<evidence type="ECO:0000256" key="4">
    <source>
        <dbReference type="PROSITE-ProRule" id="PRU00335"/>
    </source>
</evidence>
<dbReference type="SUPFAM" id="SSF48498">
    <property type="entry name" value="Tetracyclin repressor-like, C-terminal domain"/>
    <property type="match status" value="1"/>
</dbReference>
<protein>
    <submittedName>
        <fullName evidence="6">TetR family transcriptional regulator</fullName>
    </submittedName>
</protein>
<evidence type="ECO:0000259" key="5">
    <source>
        <dbReference type="PROSITE" id="PS50977"/>
    </source>
</evidence>
<dbReference type="InterPro" id="IPR001647">
    <property type="entry name" value="HTH_TetR"/>
</dbReference>
<dbReference type="InterPro" id="IPR011075">
    <property type="entry name" value="TetR_C"/>
</dbReference>
<keyword evidence="7" id="KW-1185">Reference proteome</keyword>
<keyword evidence="1" id="KW-0805">Transcription regulation</keyword>
<accession>A0A4R0X8Q4</accession>
<dbReference type="Pfam" id="PF00440">
    <property type="entry name" value="TetR_N"/>
    <property type="match status" value="1"/>
</dbReference>
<dbReference type="PRINTS" id="PR00455">
    <property type="entry name" value="HTHTETR"/>
</dbReference>
<reference evidence="6 7" key="1">
    <citation type="submission" date="2017-02" db="EMBL/GenBank/DDBJ databases">
        <title>Paraburkholderia sophoroidis sp. nov. and Paraburkholderia steynii sp. nov. rhizobial symbionts of the fynbos legume Hypocalyptus sophoroides.</title>
        <authorList>
            <person name="Steenkamp E.T."/>
            <person name="Beukes C.W."/>
            <person name="Van Zyl E."/>
            <person name="Avontuur J."/>
            <person name="Chan W.Y."/>
            <person name="Hassen A."/>
            <person name="Palmer M."/>
            <person name="Mthombeni L."/>
            <person name="Phalane F."/>
            <person name="Sereme K."/>
            <person name="Venter S.N."/>
        </authorList>
    </citation>
    <scope>NUCLEOTIDE SEQUENCE [LARGE SCALE GENOMIC DNA]</scope>
    <source>
        <strain evidence="6 7">HC1.1ba</strain>
    </source>
</reference>
<evidence type="ECO:0000256" key="3">
    <source>
        <dbReference type="ARBA" id="ARBA00023163"/>
    </source>
</evidence>
<dbReference type="GO" id="GO:0003677">
    <property type="term" value="F:DNA binding"/>
    <property type="evidence" value="ECO:0007669"/>
    <property type="project" value="UniProtKB-UniRule"/>
</dbReference>